<dbReference type="FunFam" id="1.10.10.10:FF:000001">
    <property type="entry name" value="LysR family transcriptional regulator"/>
    <property type="match status" value="1"/>
</dbReference>
<dbReference type="Proteomes" id="UP000824041">
    <property type="component" value="Unassembled WGS sequence"/>
</dbReference>
<dbReference type="InterPro" id="IPR036390">
    <property type="entry name" value="WH_DNA-bd_sf"/>
</dbReference>
<dbReference type="SUPFAM" id="SSF46785">
    <property type="entry name" value="Winged helix' DNA-binding domain"/>
    <property type="match status" value="1"/>
</dbReference>
<protein>
    <submittedName>
        <fullName evidence="6">LysR family transcriptional regulator</fullName>
    </submittedName>
</protein>
<reference evidence="6" key="2">
    <citation type="submission" date="2021-04" db="EMBL/GenBank/DDBJ databases">
        <authorList>
            <person name="Gilroy R."/>
        </authorList>
    </citation>
    <scope>NUCLEOTIDE SEQUENCE</scope>
    <source>
        <strain evidence="6">14324</strain>
    </source>
</reference>
<evidence type="ECO:0000256" key="3">
    <source>
        <dbReference type="ARBA" id="ARBA00023125"/>
    </source>
</evidence>
<comment type="caution">
    <text evidence="6">The sequence shown here is derived from an EMBL/GenBank/DDBJ whole genome shotgun (WGS) entry which is preliminary data.</text>
</comment>
<dbReference type="GO" id="GO:0003700">
    <property type="term" value="F:DNA-binding transcription factor activity"/>
    <property type="evidence" value="ECO:0007669"/>
    <property type="project" value="InterPro"/>
</dbReference>
<dbReference type="Pfam" id="PF00126">
    <property type="entry name" value="HTH_1"/>
    <property type="match status" value="1"/>
</dbReference>
<dbReference type="InterPro" id="IPR005119">
    <property type="entry name" value="LysR_subst-bd"/>
</dbReference>
<evidence type="ECO:0000259" key="5">
    <source>
        <dbReference type="PROSITE" id="PS50931"/>
    </source>
</evidence>
<dbReference type="Pfam" id="PF03466">
    <property type="entry name" value="LysR_substrate"/>
    <property type="match status" value="1"/>
</dbReference>
<dbReference type="InterPro" id="IPR036388">
    <property type="entry name" value="WH-like_DNA-bd_sf"/>
</dbReference>
<feature type="domain" description="HTH lysR-type" evidence="5">
    <location>
        <begin position="1"/>
        <end position="58"/>
    </location>
</feature>
<dbReference type="PANTHER" id="PTHR30126">
    <property type="entry name" value="HTH-TYPE TRANSCRIPTIONAL REGULATOR"/>
    <property type="match status" value="1"/>
</dbReference>
<dbReference type="Gene3D" id="1.10.10.10">
    <property type="entry name" value="Winged helix-like DNA-binding domain superfamily/Winged helix DNA-binding domain"/>
    <property type="match status" value="1"/>
</dbReference>
<dbReference type="SUPFAM" id="SSF53850">
    <property type="entry name" value="Periplasmic binding protein-like II"/>
    <property type="match status" value="1"/>
</dbReference>
<proteinExistence type="inferred from homology"/>
<keyword evidence="2" id="KW-0805">Transcription regulation</keyword>
<dbReference type="GO" id="GO:0000976">
    <property type="term" value="F:transcription cis-regulatory region binding"/>
    <property type="evidence" value="ECO:0007669"/>
    <property type="project" value="TreeGrafter"/>
</dbReference>
<accession>A0A9D2DU94</accession>
<keyword evidence="3" id="KW-0238">DNA-binding</keyword>
<dbReference type="NCBIfam" id="NF040786">
    <property type="entry name" value="LysR_Sec_metab"/>
    <property type="match status" value="1"/>
</dbReference>
<dbReference type="PRINTS" id="PR00039">
    <property type="entry name" value="HTHLYSR"/>
</dbReference>
<dbReference type="PANTHER" id="PTHR30126:SF40">
    <property type="entry name" value="HTH-TYPE TRANSCRIPTIONAL REGULATOR GLTR"/>
    <property type="match status" value="1"/>
</dbReference>
<keyword evidence="4" id="KW-0804">Transcription</keyword>
<evidence type="ECO:0000256" key="1">
    <source>
        <dbReference type="ARBA" id="ARBA00009437"/>
    </source>
</evidence>
<reference evidence="6" key="1">
    <citation type="journal article" date="2021" name="PeerJ">
        <title>Extensive microbial diversity within the chicken gut microbiome revealed by metagenomics and culture.</title>
        <authorList>
            <person name="Gilroy R."/>
            <person name="Ravi A."/>
            <person name="Getino M."/>
            <person name="Pursley I."/>
            <person name="Horton D.L."/>
            <person name="Alikhan N.F."/>
            <person name="Baker D."/>
            <person name="Gharbi K."/>
            <person name="Hall N."/>
            <person name="Watson M."/>
            <person name="Adriaenssens E.M."/>
            <person name="Foster-Nyarko E."/>
            <person name="Jarju S."/>
            <person name="Secka A."/>
            <person name="Antonio M."/>
            <person name="Oren A."/>
            <person name="Chaudhuri R.R."/>
            <person name="La Ragione R."/>
            <person name="Hildebrand F."/>
            <person name="Pallen M.J."/>
        </authorList>
    </citation>
    <scope>NUCLEOTIDE SEQUENCE</scope>
    <source>
        <strain evidence="6">14324</strain>
    </source>
</reference>
<evidence type="ECO:0000313" key="7">
    <source>
        <dbReference type="Proteomes" id="UP000824041"/>
    </source>
</evidence>
<organism evidence="6 7">
    <name type="scientific">Candidatus Blautia faecigallinarum</name>
    <dbReference type="NCBI Taxonomy" id="2838488"/>
    <lineage>
        <taxon>Bacteria</taxon>
        <taxon>Bacillati</taxon>
        <taxon>Bacillota</taxon>
        <taxon>Clostridia</taxon>
        <taxon>Lachnospirales</taxon>
        <taxon>Lachnospiraceae</taxon>
        <taxon>Blautia</taxon>
    </lineage>
</organism>
<sequence>MDFKQLEAFVAVVDYNSFSEAARRLYLTQPTISAHIHTLEAELNSRLIVRTTKKLSITDRGYQLYDYAVRMLHMREHVIEEFTGASKKIIELGASTIPSAYLLPELLSAFGRELPDVYFHAWQSDSAGAIQRVLDGSVDLALAGQKTADENCCFLPFCQDTLVLATPVNSRYLAMDPEQVSFRDFLEEPFILRENGSGTKKEMDLFLEKIGVPSSGLNVVARMNDPEAIKKSIVNGLGISILSSYSVKDLEKTRQILLFPLKESGQKRTFYIVYHKNRILKGYVKQFIRFVEGYYKDV</sequence>
<dbReference type="PROSITE" id="PS50931">
    <property type="entry name" value="HTH_LYSR"/>
    <property type="match status" value="1"/>
</dbReference>
<dbReference type="InterPro" id="IPR047788">
    <property type="entry name" value="LysR-like_Sec_metab"/>
</dbReference>
<dbReference type="AlphaFoldDB" id="A0A9D2DU94"/>
<evidence type="ECO:0000256" key="4">
    <source>
        <dbReference type="ARBA" id="ARBA00023163"/>
    </source>
</evidence>
<dbReference type="EMBL" id="DXBU01000131">
    <property type="protein sequence ID" value="HIZ23059.1"/>
    <property type="molecule type" value="Genomic_DNA"/>
</dbReference>
<comment type="similarity">
    <text evidence="1">Belongs to the LysR transcriptional regulatory family.</text>
</comment>
<evidence type="ECO:0000256" key="2">
    <source>
        <dbReference type="ARBA" id="ARBA00023015"/>
    </source>
</evidence>
<dbReference type="InterPro" id="IPR000847">
    <property type="entry name" value="LysR_HTH_N"/>
</dbReference>
<name>A0A9D2DU94_9FIRM</name>
<evidence type="ECO:0000313" key="6">
    <source>
        <dbReference type="EMBL" id="HIZ23059.1"/>
    </source>
</evidence>
<dbReference type="Gene3D" id="3.40.190.290">
    <property type="match status" value="1"/>
</dbReference>
<gene>
    <name evidence="6" type="ORF">IAA21_09730</name>
</gene>